<evidence type="ECO:0000313" key="2">
    <source>
        <dbReference type="Proteomes" id="UP000440614"/>
    </source>
</evidence>
<accession>A0A6I0N4X0</accession>
<reference evidence="1 2" key="1">
    <citation type="journal article" date="2019" name="Nat. Med.">
        <title>A library of human gut bacterial isolates paired with longitudinal multiomics data enables mechanistic microbiome research.</title>
        <authorList>
            <person name="Poyet M."/>
            <person name="Groussin M."/>
            <person name="Gibbons S.M."/>
            <person name="Avila-Pacheco J."/>
            <person name="Jiang X."/>
            <person name="Kearney S.M."/>
            <person name="Perrotta A.R."/>
            <person name="Berdy B."/>
            <person name="Zhao S."/>
            <person name="Lieberman T.D."/>
            <person name="Swanson P.K."/>
            <person name="Smith M."/>
            <person name="Roesemann S."/>
            <person name="Alexander J.E."/>
            <person name="Rich S.A."/>
            <person name="Livny J."/>
            <person name="Vlamakis H."/>
            <person name="Clish C."/>
            <person name="Bullock K."/>
            <person name="Deik A."/>
            <person name="Scott J."/>
            <person name="Pierce K.A."/>
            <person name="Xavier R.J."/>
            <person name="Alm E.J."/>
        </authorList>
    </citation>
    <scope>NUCLEOTIDE SEQUENCE [LARGE SCALE GENOMIC DNA]</scope>
    <source>
        <strain evidence="1 2">BIOML-A188</strain>
    </source>
</reference>
<evidence type="ECO:0000313" key="1">
    <source>
        <dbReference type="EMBL" id="KAB4314547.1"/>
    </source>
</evidence>
<name>A0A6I0N4X0_BACT4</name>
<gene>
    <name evidence="1" type="ORF">GAO51_06925</name>
</gene>
<dbReference type="EMBL" id="WCSY01000005">
    <property type="protein sequence ID" value="KAB4314547.1"/>
    <property type="molecule type" value="Genomic_DNA"/>
</dbReference>
<proteinExistence type="predicted"/>
<protein>
    <submittedName>
        <fullName evidence="1">Uncharacterized protein</fullName>
    </submittedName>
</protein>
<dbReference type="GeneID" id="75113074"/>
<dbReference type="RefSeq" id="WP_129617030.1">
    <property type="nucleotide sequence ID" value="NZ_CABJDH010000011.1"/>
</dbReference>
<sequence>MVKTSKVVPVCILSLHRKMMMTSAENYSENERKTVVAGEVKVQSVHRHNGARFGCKSAESAGIFV</sequence>
<dbReference type="Proteomes" id="UP000440614">
    <property type="component" value="Unassembled WGS sequence"/>
</dbReference>
<organism evidence="1 2">
    <name type="scientific">Bacteroides thetaiotaomicron</name>
    <dbReference type="NCBI Taxonomy" id="818"/>
    <lineage>
        <taxon>Bacteria</taxon>
        <taxon>Pseudomonadati</taxon>
        <taxon>Bacteroidota</taxon>
        <taxon>Bacteroidia</taxon>
        <taxon>Bacteroidales</taxon>
        <taxon>Bacteroidaceae</taxon>
        <taxon>Bacteroides</taxon>
    </lineage>
</organism>
<comment type="caution">
    <text evidence="1">The sequence shown here is derived from an EMBL/GenBank/DDBJ whole genome shotgun (WGS) entry which is preliminary data.</text>
</comment>
<dbReference type="AlphaFoldDB" id="A0A6I0N4X0"/>